<dbReference type="EnsemblPlants" id="AET2Gv20548500.6">
    <property type="protein sequence ID" value="AET2Gv20548500.6"/>
    <property type="gene ID" value="AET2Gv20548500"/>
</dbReference>
<dbReference type="EnsemblPlants" id="AET2Gv20548500.8">
    <property type="protein sequence ID" value="AET2Gv20548500.8"/>
    <property type="gene ID" value="AET2Gv20548500"/>
</dbReference>
<reference evidence="2" key="1">
    <citation type="journal article" date="2014" name="Science">
        <title>Ancient hybridizations among the ancestral genomes of bread wheat.</title>
        <authorList>
            <consortium name="International Wheat Genome Sequencing Consortium,"/>
            <person name="Marcussen T."/>
            <person name="Sandve S.R."/>
            <person name="Heier L."/>
            <person name="Spannagl M."/>
            <person name="Pfeifer M."/>
            <person name="Jakobsen K.S."/>
            <person name="Wulff B.B."/>
            <person name="Steuernagel B."/>
            <person name="Mayer K.F."/>
            <person name="Olsen O.A."/>
        </authorList>
    </citation>
    <scope>NUCLEOTIDE SEQUENCE [LARGE SCALE GENOMIC DNA]</scope>
    <source>
        <strain evidence="2">cv. AL8/78</strain>
    </source>
</reference>
<sequence>MRTLFSTHLVSLMAAWMYKVDRNVQARLLPEMFLGLTSLPLNSAFSNMLGAMQTSGDDFKRKLLMDLISNFFAPTTSLRPNSRCFPILDHIGNVANMNWCKFIVGFLHTSLFNKMYNKGCRLHLMLMYVDKLDISTVNLNPVGGLPPSHKFSTSAWSDATTKAVLTADKKLDGTLWANTMLTTTSLGAPTTSVNGWMFTRMLHAH</sequence>
<dbReference type="Gramene" id="AET2Gv20548500.3">
    <property type="protein sequence ID" value="AET2Gv20548500.3"/>
    <property type="gene ID" value="AET2Gv20548500"/>
</dbReference>
<dbReference type="EnsemblPlants" id="AET2Gv20548500.2">
    <property type="protein sequence ID" value="AET2Gv20548500.2"/>
    <property type="gene ID" value="AET2Gv20548500"/>
</dbReference>
<reference evidence="1" key="5">
    <citation type="journal article" date="2021" name="G3 (Bethesda)">
        <title>Aegilops tauschii genome assembly Aet v5.0 features greater sequence contiguity and improved annotation.</title>
        <authorList>
            <person name="Wang L."/>
            <person name="Zhu T."/>
            <person name="Rodriguez J.C."/>
            <person name="Deal K.R."/>
            <person name="Dubcovsky J."/>
            <person name="McGuire P.E."/>
            <person name="Lux T."/>
            <person name="Spannagl M."/>
            <person name="Mayer K.F.X."/>
            <person name="Baldrich P."/>
            <person name="Meyers B.C."/>
            <person name="Huo N."/>
            <person name="Gu Y.Q."/>
            <person name="Zhou H."/>
            <person name="Devos K.M."/>
            <person name="Bennetzen J.L."/>
            <person name="Unver T."/>
            <person name="Budak H."/>
            <person name="Gulick P.J."/>
            <person name="Galiba G."/>
            <person name="Kalapos B."/>
            <person name="Nelson D.R."/>
            <person name="Li P."/>
            <person name="You F.M."/>
            <person name="Luo M.C."/>
            <person name="Dvorak J."/>
        </authorList>
    </citation>
    <scope>NUCLEOTIDE SEQUENCE [LARGE SCALE GENOMIC DNA]</scope>
    <source>
        <strain evidence="1">cv. AL8/78</strain>
    </source>
</reference>
<dbReference type="Proteomes" id="UP000015105">
    <property type="component" value="Chromosome 2D"/>
</dbReference>
<dbReference type="AlphaFoldDB" id="A0A453BKZ2"/>
<reference evidence="1" key="4">
    <citation type="submission" date="2019-03" db="UniProtKB">
        <authorList>
            <consortium name="EnsemblPlants"/>
        </authorList>
    </citation>
    <scope>IDENTIFICATION</scope>
</reference>
<dbReference type="PANTHER" id="PTHR34835:SF80">
    <property type="entry name" value="UBIQUITIN-LIKE PROTEASE FAMILY PROFILE DOMAIN-CONTAINING PROTEIN"/>
    <property type="match status" value="1"/>
</dbReference>
<keyword evidence="2" id="KW-1185">Reference proteome</keyword>
<evidence type="ECO:0000313" key="1">
    <source>
        <dbReference type="EnsemblPlants" id="AET2Gv20548500.8"/>
    </source>
</evidence>
<dbReference type="Gramene" id="AET2Gv20548500.4">
    <property type="protein sequence ID" value="AET2Gv20548500.4"/>
    <property type="gene ID" value="AET2Gv20548500"/>
</dbReference>
<reference evidence="2" key="2">
    <citation type="journal article" date="2017" name="Nat. Plants">
        <title>The Aegilops tauschii genome reveals multiple impacts of transposons.</title>
        <authorList>
            <person name="Zhao G."/>
            <person name="Zou C."/>
            <person name="Li K."/>
            <person name="Wang K."/>
            <person name="Li T."/>
            <person name="Gao L."/>
            <person name="Zhang X."/>
            <person name="Wang H."/>
            <person name="Yang Z."/>
            <person name="Liu X."/>
            <person name="Jiang W."/>
            <person name="Mao L."/>
            <person name="Kong X."/>
            <person name="Jiao Y."/>
            <person name="Jia J."/>
        </authorList>
    </citation>
    <scope>NUCLEOTIDE SEQUENCE [LARGE SCALE GENOMIC DNA]</scope>
    <source>
        <strain evidence="2">cv. AL8/78</strain>
    </source>
</reference>
<evidence type="ECO:0000313" key="2">
    <source>
        <dbReference type="Proteomes" id="UP000015105"/>
    </source>
</evidence>
<dbReference type="Gramene" id="AET2Gv20548500.2">
    <property type="protein sequence ID" value="AET2Gv20548500.2"/>
    <property type="gene ID" value="AET2Gv20548500"/>
</dbReference>
<dbReference type="Gramene" id="AET2Gv20548500.9">
    <property type="protein sequence ID" value="AET2Gv20548500.9"/>
    <property type="gene ID" value="AET2Gv20548500"/>
</dbReference>
<organism evidence="1 2">
    <name type="scientific">Aegilops tauschii subsp. strangulata</name>
    <name type="common">Goatgrass</name>
    <dbReference type="NCBI Taxonomy" id="200361"/>
    <lineage>
        <taxon>Eukaryota</taxon>
        <taxon>Viridiplantae</taxon>
        <taxon>Streptophyta</taxon>
        <taxon>Embryophyta</taxon>
        <taxon>Tracheophyta</taxon>
        <taxon>Spermatophyta</taxon>
        <taxon>Magnoliopsida</taxon>
        <taxon>Liliopsida</taxon>
        <taxon>Poales</taxon>
        <taxon>Poaceae</taxon>
        <taxon>BOP clade</taxon>
        <taxon>Pooideae</taxon>
        <taxon>Triticodae</taxon>
        <taxon>Triticeae</taxon>
        <taxon>Triticinae</taxon>
        <taxon>Aegilops</taxon>
    </lineage>
</organism>
<proteinExistence type="predicted"/>
<protein>
    <submittedName>
        <fullName evidence="1">Uncharacterized protein</fullName>
    </submittedName>
</protein>
<dbReference type="EnsemblPlants" id="AET2Gv20548500.4">
    <property type="protein sequence ID" value="AET2Gv20548500.4"/>
    <property type="gene ID" value="AET2Gv20548500"/>
</dbReference>
<dbReference type="Gramene" id="AET2Gv20548500.6">
    <property type="protein sequence ID" value="AET2Gv20548500.6"/>
    <property type="gene ID" value="AET2Gv20548500"/>
</dbReference>
<dbReference type="Gramene" id="AET2Gv20548500.7">
    <property type="protein sequence ID" value="AET2Gv20548500.7"/>
    <property type="gene ID" value="AET2Gv20548500"/>
</dbReference>
<dbReference type="PANTHER" id="PTHR34835">
    <property type="entry name" value="OS07G0283600 PROTEIN-RELATED"/>
    <property type="match status" value="1"/>
</dbReference>
<reference evidence="1" key="3">
    <citation type="journal article" date="2017" name="Nature">
        <title>Genome sequence of the progenitor of the wheat D genome Aegilops tauschii.</title>
        <authorList>
            <person name="Luo M.C."/>
            <person name="Gu Y.Q."/>
            <person name="Puiu D."/>
            <person name="Wang H."/>
            <person name="Twardziok S.O."/>
            <person name="Deal K.R."/>
            <person name="Huo N."/>
            <person name="Zhu T."/>
            <person name="Wang L."/>
            <person name="Wang Y."/>
            <person name="McGuire P.E."/>
            <person name="Liu S."/>
            <person name="Long H."/>
            <person name="Ramasamy R.K."/>
            <person name="Rodriguez J.C."/>
            <person name="Van S.L."/>
            <person name="Yuan L."/>
            <person name="Wang Z."/>
            <person name="Xia Z."/>
            <person name="Xiao L."/>
            <person name="Anderson O.D."/>
            <person name="Ouyang S."/>
            <person name="Liang Y."/>
            <person name="Zimin A.V."/>
            <person name="Pertea G."/>
            <person name="Qi P."/>
            <person name="Bennetzen J.L."/>
            <person name="Dai X."/>
            <person name="Dawson M.W."/>
            <person name="Muller H.G."/>
            <person name="Kugler K."/>
            <person name="Rivarola-Duarte L."/>
            <person name="Spannagl M."/>
            <person name="Mayer K.F.X."/>
            <person name="Lu F.H."/>
            <person name="Bevan M.W."/>
            <person name="Leroy P."/>
            <person name="Li P."/>
            <person name="You F.M."/>
            <person name="Sun Q."/>
            <person name="Liu Z."/>
            <person name="Lyons E."/>
            <person name="Wicker T."/>
            <person name="Salzberg S.L."/>
            <person name="Devos K.M."/>
            <person name="Dvorak J."/>
        </authorList>
    </citation>
    <scope>NUCLEOTIDE SEQUENCE [LARGE SCALE GENOMIC DNA]</scope>
    <source>
        <strain evidence="1">cv. AL8/78</strain>
    </source>
</reference>
<dbReference type="Gramene" id="AET2Gv20548500.8">
    <property type="protein sequence ID" value="AET2Gv20548500.8"/>
    <property type="gene ID" value="AET2Gv20548500"/>
</dbReference>
<dbReference type="EnsemblPlants" id="AET2Gv20548500.9">
    <property type="protein sequence ID" value="AET2Gv20548500.9"/>
    <property type="gene ID" value="AET2Gv20548500"/>
</dbReference>
<dbReference type="EnsemblPlants" id="AET2Gv20548500.3">
    <property type="protein sequence ID" value="AET2Gv20548500.3"/>
    <property type="gene ID" value="AET2Gv20548500"/>
</dbReference>
<dbReference type="EnsemblPlants" id="AET2Gv20548500.7">
    <property type="protein sequence ID" value="AET2Gv20548500.7"/>
    <property type="gene ID" value="AET2Gv20548500"/>
</dbReference>
<accession>A0A453BKZ2</accession>
<name>A0A453BKZ2_AEGTS</name>